<dbReference type="Gene3D" id="1.25.40.10">
    <property type="entry name" value="Tetratricopeptide repeat domain"/>
    <property type="match status" value="1"/>
</dbReference>
<dbReference type="AlphaFoldDB" id="A0A6A5WCG7"/>
<dbReference type="PANTHER" id="PTHR47332:SF6">
    <property type="entry name" value="SET DOMAIN-CONTAINING PROTEIN"/>
    <property type="match status" value="1"/>
</dbReference>
<protein>
    <submittedName>
        <fullName evidence="3">SET domain-containing protein</fullName>
    </submittedName>
</protein>
<dbReference type="Pfam" id="PF00856">
    <property type="entry name" value="SET"/>
    <property type="match status" value="1"/>
</dbReference>
<name>A0A6A5WCG7_9PLEO</name>
<evidence type="ECO:0000313" key="4">
    <source>
        <dbReference type="Proteomes" id="UP000799779"/>
    </source>
</evidence>
<accession>A0A6A5WCG7</accession>
<dbReference type="InterPro" id="IPR001214">
    <property type="entry name" value="SET_dom"/>
</dbReference>
<feature type="domain" description="SET" evidence="2">
    <location>
        <begin position="150"/>
        <end position="296"/>
    </location>
</feature>
<feature type="signal peptide" evidence="1">
    <location>
        <begin position="1"/>
        <end position="19"/>
    </location>
</feature>
<proteinExistence type="predicted"/>
<dbReference type="PROSITE" id="PS50280">
    <property type="entry name" value="SET"/>
    <property type="match status" value="1"/>
</dbReference>
<dbReference type="SUPFAM" id="SSF82199">
    <property type="entry name" value="SET domain"/>
    <property type="match status" value="1"/>
</dbReference>
<dbReference type="InterPro" id="IPR011990">
    <property type="entry name" value="TPR-like_helical_dom_sf"/>
</dbReference>
<dbReference type="EMBL" id="ML977595">
    <property type="protein sequence ID" value="KAF1999530.1"/>
    <property type="molecule type" value="Genomic_DNA"/>
</dbReference>
<reference evidence="3" key="1">
    <citation type="journal article" date="2020" name="Stud. Mycol.">
        <title>101 Dothideomycetes genomes: a test case for predicting lifestyles and emergence of pathogens.</title>
        <authorList>
            <person name="Haridas S."/>
            <person name="Albert R."/>
            <person name="Binder M."/>
            <person name="Bloem J."/>
            <person name="Labutti K."/>
            <person name="Salamov A."/>
            <person name="Andreopoulos B."/>
            <person name="Baker S."/>
            <person name="Barry K."/>
            <person name="Bills G."/>
            <person name="Bluhm B."/>
            <person name="Cannon C."/>
            <person name="Castanera R."/>
            <person name="Culley D."/>
            <person name="Daum C."/>
            <person name="Ezra D."/>
            <person name="Gonzalez J."/>
            <person name="Henrissat B."/>
            <person name="Kuo A."/>
            <person name="Liang C."/>
            <person name="Lipzen A."/>
            <person name="Lutzoni F."/>
            <person name="Magnuson J."/>
            <person name="Mondo S."/>
            <person name="Nolan M."/>
            <person name="Ohm R."/>
            <person name="Pangilinan J."/>
            <person name="Park H.-J."/>
            <person name="Ramirez L."/>
            <person name="Alfaro M."/>
            <person name="Sun H."/>
            <person name="Tritt A."/>
            <person name="Yoshinaga Y."/>
            <person name="Zwiers L.-H."/>
            <person name="Turgeon B."/>
            <person name="Goodwin S."/>
            <person name="Spatafora J."/>
            <person name="Crous P."/>
            <person name="Grigoriev I."/>
        </authorList>
    </citation>
    <scope>NUCLEOTIDE SEQUENCE</scope>
    <source>
        <strain evidence="3">CBS 123094</strain>
    </source>
</reference>
<evidence type="ECO:0000259" key="2">
    <source>
        <dbReference type="PROSITE" id="PS50280"/>
    </source>
</evidence>
<dbReference type="InterPro" id="IPR046341">
    <property type="entry name" value="SET_dom_sf"/>
</dbReference>
<gene>
    <name evidence="3" type="ORF">P154DRAFT_535525</name>
</gene>
<dbReference type="Gene3D" id="2.170.270.10">
    <property type="entry name" value="SET domain"/>
    <property type="match status" value="1"/>
</dbReference>
<dbReference type="CDD" id="cd20071">
    <property type="entry name" value="SET_SMYD"/>
    <property type="match status" value="1"/>
</dbReference>
<keyword evidence="1" id="KW-0732">Signal</keyword>
<dbReference type="SMART" id="SM00317">
    <property type="entry name" value="SET"/>
    <property type="match status" value="1"/>
</dbReference>
<sequence length="435" mass="48488">MTFFAFSLLAIVFTSPVSSSPSAPPVTLLKQQCWHEYPFTTSLLQSSPYVSEADIITPLRSSTFANIPTVLISSARNEATSEHAPWSYPPVCTTILPHLSTQLCVYTNTSFSNGRGISIFTTPSIARDFANLPAFQDPAALLAKDVNTNSGVWSAEKIEGKGVGLVAKRNLEFGDRVTAYTPALIAVMEGELSTAEREKYWRIAIDQLPKETGEMYLGLATVFGIKSVVVQDVVKANSFQLDVGGATHLAVYPETSRMNHACSPNAQYNIDPTLLTHFVHATRPIEKGEEITISYTSPLDFTDARQHHLKENFFFTCSCSRCNAKDQTDKVFRQMQIYQNILNGWDKPSKATPEMAENLIDLYRKEGLEGFLDIPYGYAALAYNAVGNTKVAEKYAHAAKAAILMKDGQWTNNLKIWNKLLENPKDHWSYRYRVR</sequence>
<evidence type="ECO:0000313" key="3">
    <source>
        <dbReference type="EMBL" id="KAF1999530.1"/>
    </source>
</evidence>
<dbReference type="PANTHER" id="PTHR47332">
    <property type="entry name" value="SET DOMAIN-CONTAINING PROTEIN 5"/>
    <property type="match status" value="1"/>
</dbReference>
<evidence type="ECO:0000256" key="1">
    <source>
        <dbReference type="SAM" id="SignalP"/>
    </source>
</evidence>
<dbReference type="OrthoDB" id="265717at2759"/>
<dbReference type="Proteomes" id="UP000799779">
    <property type="component" value="Unassembled WGS sequence"/>
</dbReference>
<feature type="chain" id="PRO_5025602210" evidence="1">
    <location>
        <begin position="20"/>
        <end position="435"/>
    </location>
</feature>
<organism evidence="3 4">
    <name type="scientific">Amniculicola lignicola CBS 123094</name>
    <dbReference type="NCBI Taxonomy" id="1392246"/>
    <lineage>
        <taxon>Eukaryota</taxon>
        <taxon>Fungi</taxon>
        <taxon>Dikarya</taxon>
        <taxon>Ascomycota</taxon>
        <taxon>Pezizomycotina</taxon>
        <taxon>Dothideomycetes</taxon>
        <taxon>Pleosporomycetidae</taxon>
        <taxon>Pleosporales</taxon>
        <taxon>Amniculicolaceae</taxon>
        <taxon>Amniculicola</taxon>
    </lineage>
</organism>
<dbReference type="InterPro" id="IPR053185">
    <property type="entry name" value="SET_domain_protein"/>
</dbReference>
<keyword evidence="4" id="KW-1185">Reference proteome</keyword>